<dbReference type="AlphaFoldDB" id="A0A7G7MSV1"/>
<dbReference type="InterPro" id="IPR042150">
    <property type="entry name" value="MmRce1-like"/>
</dbReference>
<keyword evidence="1" id="KW-1133">Transmembrane helix</keyword>
<feature type="transmembrane region" description="Helical" evidence="1">
    <location>
        <begin position="212"/>
        <end position="232"/>
    </location>
</feature>
<feature type="transmembrane region" description="Helical" evidence="1">
    <location>
        <begin position="36"/>
        <end position="60"/>
    </location>
</feature>
<name>A0A7G7MSV1_9PSEU</name>
<dbReference type="GO" id="GO:0004175">
    <property type="term" value="F:endopeptidase activity"/>
    <property type="evidence" value="ECO:0007669"/>
    <property type="project" value="UniProtKB-ARBA"/>
</dbReference>
<reference evidence="3 4" key="1">
    <citation type="submission" date="2020-08" db="EMBL/GenBank/DDBJ databases">
        <authorList>
            <person name="Mo P."/>
        </authorList>
    </citation>
    <scope>NUCLEOTIDE SEQUENCE [LARGE SCALE GENOMIC DNA]</scope>
    <source>
        <strain evidence="3 4">CGMCC 4.1532</strain>
    </source>
</reference>
<dbReference type="EMBL" id="CP060131">
    <property type="protein sequence ID" value="QNG55862.1"/>
    <property type="molecule type" value="Genomic_DNA"/>
</dbReference>
<feature type="transmembrane region" description="Helical" evidence="1">
    <location>
        <begin position="81"/>
        <end position="109"/>
    </location>
</feature>
<evidence type="ECO:0000256" key="1">
    <source>
        <dbReference type="SAM" id="Phobius"/>
    </source>
</evidence>
<dbReference type="GO" id="GO:0080120">
    <property type="term" value="P:CAAX-box protein maturation"/>
    <property type="evidence" value="ECO:0007669"/>
    <property type="project" value="UniProtKB-ARBA"/>
</dbReference>
<evidence type="ECO:0000313" key="3">
    <source>
        <dbReference type="EMBL" id="QNG55862.1"/>
    </source>
</evidence>
<dbReference type="GO" id="GO:0008237">
    <property type="term" value="F:metallopeptidase activity"/>
    <property type="evidence" value="ECO:0007669"/>
    <property type="project" value="UniProtKB-KW"/>
</dbReference>
<dbReference type="KEGG" id="ppel:H6H00_25945"/>
<organism evidence="3 4">
    <name type="scientific">Pseudonocardia petroleophila</name>
    <dbReference type="NCBI Taxonomy" id="37331"/>
    <lineage>
        <taxon>Bacteria</taxon>
        <taxon>Bacillati</taxon>
        <taxon>Actinomycetota</taxon>
        <taxon>Actinomycetes</taxon>
        <taxon>Pseudonocardiales</taxon>
        <taxon>Pseudonocardiaceae</taxon>
        <taxon>Pseudonocardia</taxon>
    </lineage>
</organism>
<keyword evidence="3" id="KW-0378">Hydrolase</keyword>
<feature type="domain" description="CAAX prenyl protease 2/Lysostaphin resistance protein A-like" evidence="2">
    <location>
        <begin position="149"/>
        <end position="251"/>
    </location>
</feature>
<accession>A0A7G7MSV1</accession>
<feature type="transmembrane region" description="Helical" evidence="1">
    <location>
        <begin position="239"/>
        <end position="261"/>
    </location>
</feature>
<keyword evidence="3" id="KW-0645">Protease</keyword>
<evidence type="ECO:0000259" key="2">
    <source>
        <dbReference type="Pfam" id="PF02517"/>
    </source>
</evidence>
<feature type="transmembrane region" description="Helical" evidence="1">
    <location>
        <begin position="273"/>
        <end position="292"/>
    </location>
</feature>
<dbReference type="Proteomes" id="UP000515728">
    <property type="component" value="Chromosome"/>
</dbReference>
<dbReference type="PANTHER" id="PTHR35797">
    <property type="entry name" value="PROTEASE-RELATED"/>
    <property type="match status" value="1"/>
</dbReference>
<proteinExistence type="predicted"/>
<dbReference type="PANTHER" id="PTHR35797:SF1">
    <property type="entry name" value="PROTEASE"/>
    <property type="match status" value="1"/>
</dbReference>
<sequence>MSGRDLRSIGVFTAVAFALSWLLALPLWFGEGLASPWFPLVSVSVMATPAVAALVVVFVVERPRHRARTLGLWPLTPVRRLLGFAALGIVVPIALVLVALPIGALLGVYPADVVGFSAFQQLRDEQAAAAGAGGLPISTGALVALQLAVLPVAAVINLVPALGEELGWRGWLLPKLMPLGPVPAILVSGVLWGVWHAPLVLLGYNYPTAPGWLGVTAMVGTCILLGAVFGWLRLRSGSVWPAALAHASINGAAGSSLLFAAAGEPVDTTQATILGWSGWIVPFALVAVLVATGRFAPAEPSSAPQPGTASPHP</sequence>
<keyword evidence="3" id="KW-0482">Metalloprotease</keyword>
<dbReference type="InterPro" id="IPR003675">
    <property type="entry name" value="Rce1/LyrA-like_dom"/>
</dbReference>
<feature type="transmembrane region" description="Helical" evidence="1">
    <location>
        <begin position="143"/>
        <end position="163"/>
    </location>
</feature>
<feature type="transmembrane region" description="Helical" evidence="1">
    <location>
        <begin position="184"/>
        <end position="206"/>
    </location>
</feature>
<evidence type="ECO:0000313" key="4">
    <source>
        <dbReference type="Proteomes" id="UP000515728"/>
    </source>
</evidence>
<feature type="transmembrane region" description="Helical" evidence="1">
    <location>
        <begin position="9"/>
        <end position="30"/>
    </location>
</feature>
<keyword evidence="1" id="KW-0472">Membrane</keyword>
<dbReference type="Pfam" id="PF02517">
    <property type="entry name" value="Rce1-like"/>
    <property type="match status" value="1"/>
</dbReference>
<protein>
    <submittedName>
        <fullName evidence="3">CPBP family intramembrane metalloprotease</fullName>
    </submittedName>
</protein>
<gene>
    <name evidence="3" type="ORF">H6H00_25945</name>
</gene>
<keyword evidence="4" id="KW-1185">Reference proteome</keyword>
<keyword evidence="1" id="KW-0812">Transmembrane</keyword>